<dbReference type="Pfam" id="PF00134">
    <property type="entry name" value="Cyclin_N"/>
    <property type="match status" value="1"/>
</dbReference>
<dbReference type="InterPro" id="IPR004367">
    <property type="entry name" value="Cyclin_C-dom"/>
</dbReference>
<comment type="similarity">
    <text evidence="4">Belongs to the cyclin family.</text>
</comment>
<protein>
    <submittedName>
        <fullName evidence="7">G1/S-specific cyclin-D3</fullName>
    </submittedName>
</protein>
<proteinExistence type="inferred from homology"/>
<evidence type="ECO:0000256" key="5">
    <source>
        <dbReference type="SAM" id="MobiDB-lite"/>
    </source>
</evidence>
<feature type="compositionally biased region" description="Basic residues" evidence="5">
    <location>
        <begin position="108"/>
        <end position="122"/>
    </location>
</feature>
<dbReference type="PANTHER" id="PTHR10177">
    <property type="entry name" value="CYCLINS"/>
    <property type="match status" value="1"/>
</dbReference>
<dbReference type="GO" id="GO:0051301">
    <property type="term" value="P:cell division"/>
    <property type="evidence" value="ECO:0007669"/>
    <property type="project" value="UniProtKB-KW"/>
</dbReference>
<evidence type="ECO:0000313" key="8">
    <source>
        <dbReference type="EnsemblMetazoa" id="KAF7492366.1"/>
    </source>
</evidence>
<dbReference type="PROSITE" id="PS00292">
    <property type="entry name" value="CYCLINS"/>
    <property type="match status" value="1"/>
</dbReference>
<dbReference type="SMART" id="SM00385">
    <property type="entry name" value="CYCLIN"/>
    <property type="match status" value="1"/>
</dbReference>
<gene>
    <name evidence="7" type="ORF">SSS_6113</name>
</gene>
<dbReference type="GO" id="GO:0000278">
    <property type="term" value="P:mitotic cell cycle"/>
    <property type="evidence" value="ECO:0007669"/>
    <property type="project" value="UniProtKB-ARBA"/>
</dbReference>
<dbReference type="InterPro" id="IPR006671">
    <property type="entry name" value="Cyclin_N"/>
</dbReference>
<sequence length="804" mass="92352">MEPQQILICNEPSPMSPSPPSTSMAMKMSTTTTTSITAHTRIRLDSSLSSTSTTSTISSIRGDRSITNLFDSPNSSSSGYDSNLSTMSQHSFDDDFDDEIENDENLGRNHHHHHPHHHHPRQQTRSSINDGSNNDPFVIAGKLDLHMLDDNQRILRNLLSIEDRCIPWNVDTIVYQSTQYQITDSIRSELIDWMFEVCEAFRCEEGIFALSVNYLDRILLAIPTLPKSQLQLTAVVCMLIASKIRQCTVMDPIDLSVATDHTCSVSDILIWEPIILKRLNWDVSSVIATDYLDSILLFVEKILKRFVCEQKPKQEQNSQMKFDQSNLEDDFDDGFDNDHRVAVMYHHHLHHHHHHYHHQNHNHHHHNRNDEKILQNHQTTIVDCSDRCYESILSHHNYCRKFIDENLETLQSNANTTIISQKRKLPTILDRSRKRSRFTLTNYPYNQNQNQNLNPHHHHHNLSNPLDHHQHHQNQQHPYFGANEIEDFDRKSFNLIENSEIIQNDCFGSVLESKCDNLDHYRVSNSLQSPLTLSSSSSSSSPSSSSTLLTRSSASLLSELIEIVRRHSNVLIDICSTDSQFISIKPSIIAAACVAAALQNISNDFNESDTISDEILGDRIESIRQSTSSTTDYNNQFSMNIVKILRKKFSTTKSMRNLKLPIMFYKMFLITIEQQMGIDSVLLENFIEKIQNLAWSKIGIRLIDYNCYESKRSINKMISSKEESCSVISSFANANIVSELSKISTDQEQHRKLLMLNDEDTTIYTLLPSSPSSQSPPSSQSFDRVKFFLYEDHFVLKPKSWSFF</sequence>
<evidence type="ECO:0000259" key="6">
    <source>
        <dbReference type="SMART" id="SM00385"/>
    </source>
</evidence>
<organism evidence="7">
    <name type="scientific">Sarcoptes scabiei</name>
    <name type="common">Itch mite</name>
    <name type="synonym">Acarus scabiei</name>
    <dbReference type="NCBI Taxonomy" id="52283"/>
    <lineage>
        <taxon>Eukaryota</taxon>
        <taxon>Metazoa</taxon>
        <taxon>Ecdysozoa</taxon>
        <taxon>Arthropoda</taxon>
        <taxon>Chelicerata</taxon>
        <taxon>Arachnida</taxon>
        <taxon>Acari</taxon>
        <taxon>Acariformes</taxon>
        <taxon>Sarcoptiformes</taxon>
        <taxon>Astigmata</taxon>
        <taxon>Psoroptidia</taxon>
        <taxon>Sarcoptoidea</taxon>
        <taxon>Sarcoptidae</taxon>
        <taxon>Sarcoptinae</taxon>
        <taxon>Sarcoptes</taxon>
    </lineage>
</organism>
<dbReference type="Proteomes" id="UP000070412">
    <property type="component" value="Unassembled WGS sequence"/>
</dbReference>
<dbReference type="InterPro" id="IPR039361">
    <property type="entry name" value="Cyclin"/>
</dbReference>
<reference evidence="9" key="1">
    <citation type="journal article" date="2020" name="PLoS Negl. Trop. Dis.">
        <title>High-quality nuclear genome for Sarcoptes scabiei-A critical resource for a neglected parasite.</title>
        <authorList>
            <person name="Korhonen P.K."/>
            <person name="Gasser R.B."/>
            <person name="Ma G."/>
            <person name="Wang T."/>
            <person name="Stroehlein A.J."/>
            <person name="Young N.D."/>
            <person name="Ang C.S."/>
            <person name="Fernando D.D."/>
            <person name="Lu H.C."/>
            <person name="Taylor S."/>
            <person name="Reynolds S.L."/>
            <person name="Mofiz E."/>
            <person name="Najaraj S.H."/>
            <person name="Gowda H."/>
            <person name="Madugundu A."/>
            <person name="Renuse S."/>
            <person name="Holt D."/>
            <person name="Pandey A."/>
            <person name="Papenfuss A.T."/>
            <person name="Fischer K."/>
        </authorList>
    </citation>
    <scope>NUCLEOTIDE SEQUENCE [LARGE SCALE GENOMIC DNA]</scope>
</reference>
<evidence type="ECO:0000256" key="3">
    <source>
        <dbReference type="ARBA" id="ARBA00023306"/>
    </source>
</evidence>
<dbReference type="AlphaFoldDB" id="A0A834RBD4"/>
<evidence type="ECO:0000313" key="9">
    <source>
        <dbReference type="Proteomes" id="UP000070412"/>
    </source>
</evidence>
<dbReference type="InterPro" id="IPR036915">
    <property type="entry name" value="Cyclin-like_sf"/>
</dbReference>
<keyword evidence="3" id="KW-0131">Cell cycle</keyword>
<dbReference type="FunFam" id="1.10.472.10:FF:000096">
    <property type="entry name" value="G1/S-specific cyclin-D3 isoform X2"/>
    <property type="match status" value="1"/>
</dbReference>
<feature type="region of interest" description="Disordered" evidence="5">
    <location>
        <begin position="448"/>
        <end position="474"/>
    </location>
</feature>
<evidence type="ECO:0000256" key="1">
    <source>
        <dbReference type="ARBA" id="ARBA00022618"/>
    </source>
</evidence>
<feature type="compositionally biased region" description="Low complexity" evidence="5">
    <location>
        <begin position="65"/>
        <end position="85"/>
    </location>
</feature>
<dbReference type="SUPFAM" id="SSF47954">
    <property type="entry name" value="Cyclin-like"/>
    <property type="match status" value="2"/>
</dbReference>
<keyword evidence="2 4" id="KW-0195">Cyclin</keyword>
<keyword evidence="1" id="KW-0132">Cell division</keyword>
<accession>A0A834RBD4</accession>
<dbReference type="Pfam" id="PF02984">
    <property type="entry name" value="Cyclin_C"/>
    <property type="match status" value="1"/>
</dbReference>
<feature type="region of interest" description="Disordered" evidence="5">
    <location>
        <begin position="1"/>
        <end position="41"/>
    </location>
</feature>
<evidence type="ECO:0000313" key="7">
    <source>
        <dbReference type="EMBL" id="KAF7492366.1"/>
    </source>
</evidence>
<evidence type="ECO:0000256" key="4">
    <source>
        <dbReference type="RuleBase" id="RU000383"/>
    </source>
</evidence>
<reference evidence="8" key="3">
    <citation type="submission" date="2022-06" db="UniProtKB">
        <authorList>
            <consortium name="EnsemblMetazoa"/>
        </authorList>
    </citation>
    <scope>IDENTIFICATION</scope>
</reference>
<name>A0A834RBD4_SARSC</name>
<keyword evidence="9" id="KW-1185">Reference proteome</keyword>
<feature type="compositionally biased region" description="Low complexity" evidence="5">
    <location>
        <begin position="21"/>
        <end position="37"/>
    </location>
</feature>
<feature type="region of interest" description="Disordered" evidence="5">
    <location>
        <begin position="65"/>
        <end position="131"/>
    </location>
</feature>
<dbReference type="Gene3D" id="1.10.472.10">
    <property type="entry name" value="Cyclin-like"/>
    <property type="match status" value="2"/>
</dbReference>
<dbReference type="EMBL" id="WVUK01000056">
    <property type="protein sequence ID" value="KAF7492366.1"/>
    <property type="molecule type" value="Genomic_DNA"/>
</dbReference>
<evidence type="ECO:0000256" key="2">
    <source>
        <dbReference type="ARBA" id="ARBA00023127"/>
    </source>
</evidence>
<feature type="domain" description="Cyclin-like" evidence="6">
    <location>
        <begin position="192"/>
        <end position="277"/>
    </location>
</feature>
<dbReference type="OrthoDB" id="306099at2759"/>
<feature type="compositionally biased region" description="Acidic residues" evidence="5">
    <location>
        <begin position="94"/>
        <end position="104"/>
    </location>
</feature>
<dbReference type="InterPro" id="IPR048258">
    <property type="entry name" value="Cyclins_cyclin-box"/>
</dbReference>
<reference evidence="7" key="2">
    <citation type="submission" date="2020-01" db="EMBL/GenBank/DDBJ databases">
        <authorList>
            <person name="Korhonen P.K.K."/>
            <person name="Guangxu M.G."/>
            <person name="Wang T.W."/>
            <person name="Stroehlein A.J.S."/>
            <person name="Young N.D."/>
            <person name="Ang C.-S.A."/>
            <person name="Fernando D.W.F."/>
            <person name="Lu H.L."/>
            <person name="Taylor S.T."/>
            <person name="Ehtesham M.E.M."/>
            <person name="Najaraj S.H.N."/>
            <person name="Harsha G.H.G."/>
            <person name="Madugundu A.M."/>
            <person name="Renuse S.R."/>
            <person name="Holt D.H."/>
            <person name="Pandey A.P."/>
            <person name="Papenfuss A.P."/>
            <person name="Gasser R.B.G."/>
            <person name="Fischer K.F."/>
        </authorList>
    </citation>
    <scope>NUCLEOTIDE SEQUENCE</scope>
    <source>
        <strain evidence="7">SSS_KF_BRIS2020</strain>
    </source>
</reference>
<dbReference type="EnsemblMetazoa" id="SSS_6113s_mrna">
    <property type="protein sequence ID" value="KAF7492366.1"/>
    <property type="gene ID" value="SSS_6113"/>
</dbReference>
<dbReference type="InterPro" id="IPR013763">
    <property type="entry name" value="Cyclin-like_dom"/>
</dbReference>